<evidence type="ECO:0000313" key="3">
    <source>
        <dbReference type="Proteomes" id="UP001066276"/>
    </source>
</evidence>
<dbReference type="Proteomes" id="UP001066276">
    <property type="component" value="Chromosome 3_1"/>
</dbReference>
<dbReference type="EMBL" id="JANPWB010000005">
    <property type="protein sequence ID" value="KAJ1187924.1"/>
    <property type="molecule type" value="Genomic_DNA"/>
</dbReference>
<organism evidence="2 3">
    <name type="scientific">Pleurodeles waltl</name>
    <name type="common">Iberian ribbed newt</name>
    <dbReference type="NCBI Taxonomy" id="8319"/>
    <lineage>
        <taxon>Eukaryota</taxon>
        <taxon>Metazoa</taxon>
        <taxon>Chordata</taxon>
        <taxon>Craniata</taxon>
        <taxon>Vertebrata</taxon>
        <taxon>Euteleostomi</taxon>
        <taxon>Amphibia</taxon>
        <taxon>Batrachia</taxon>
        <taxon>Caudata</taxon>
        <taxon>Salamandroidea</taxon>
        <taxon>Salamandridae</taxon>
        <taxon>Pleurodelinae</taxon>
        <taxon>Pleurodeles</taxon>
    </lineage>
</organism>
<sequence>MPSDMREGEQGGKQSTCRSDAPGLEHHESQPSAGINTIGRTGATFQDHWSGRGIVAVAWPRVLPPFIRNASHWQIHCVRRELLYLVIKGPCSYVIPIHARAKESTATQTKGVQ</sequence>
<name>A0AAV7UG27_PLEWA</name>
<feature type="region of interest" description="Disordered" evidence="1">
    <location>
        <begin position="1"/>
        <end position="41"/>
    </location>
</feature>
<evidence type="ECO:0000256" key="1">
    <source>
        <dbReference type="SAM" id="MobiDB-lite"/>
    </source>
</evidence>
<comment type="caution">
    <text evidence="2">The sequence shown here is derived from an EMBL/GenBank/DDBJ whole genome shotgun (WGS) entry which is preliminary data.</text>
</comment>
<keyword evidence="3" id="KW-1185">Reference proteome</keyword>
<protein>
    <submittedName>
        <fullName evidence="2">Uncharacterized protein</fullName>
    </submittedName>
</protein>
<gene>
    <name evidence="2" type="ORF">NDU88_004689</name>
</gene>
<evidence type="ECO:0000313" key="2">
    <source>
        <dbReference type="EMBL" id="KAJ1187924.1"/>
    </source>
</evidence>
<proteinExistence type="predicted"/>
<reference evidence="2" key="1">
    <citation type="journal article" date="2022" name="bioRxiv">
        <title>Sequencing and chromosome-scale assembly of the giantPleurodeles waltlgenome.</title>
        <authorList>
            <person name="Brown T."/>
            <person name="Elewa A."/>
            <person name="Iarovenko S."/>
            <person name="Subramanian E."/>
            <person name="Araus A.J."/>
            <person name="Petzold A."/>
            <person name="Susuki M."/>
            <person name="Suzuki K.-i.T."/>
            <person name="Hayashi T."/>
            <person name="Toyoda A."/>
            <person name="Oliveira C."/>
            <person name="Osipova E."/>
            <person name="Leigh N.D."/>
            <person name="Simon A."/>
            <person name="Yun M.H."/>
        </authorList>
    </citation>
    <scope>NUCLEOTIDE SEQUENCE</scope>
    <source>
        <strain evidence="2">20211129_DDA</strain>
        <tissue evidence="2">Liver</tissue>
    </source>
</reference>
<feature type="compositionally biased region" description="Basic and acidic residues" evidence="1">
    <location>
        <begin position="1"/>
        <end position="10"/>
    </location>
</feature>
<dbReference type="AlphaFoldDB" id="A0AAV7UG27"/>
<accession>A0AAV7UG27</accession>
<feature type="compositionally biased region" description="Polar residues" evidence="1">
    <location>
        <begin position="30"/>
        <end position="39"/>
    </location>
</feature>